<name>A0A6N0NRF0_9CREN</name>
<dbReference type="Pfam" id="PF01904">
    <property type="entry name" value="DUF72"/>
    <property type="match status" value="1"/>
</dbReference>
<dbReference type="PANTHER" id="PTHR30348">
    <property type="entry name" value="UNCHARACTERIZED PROTEIN YECE"/>
    <property type="match status" value="1"/>
</dbReference>
<dbReference type="KEGG" id="mten:GWK48_02745"/>
<evidence type="ECO:0000313" key="2">
    <source>
        <dbReference type="Proteomes" id="UP000509301"/>
    </source>
</evidence>
<organism evidence="1 2">
    <name type="scientific">Metallosphaera tengchongensis</name>
    <dbReference type="NCBI Taxonomy" id="1532350"/>
    <lineage>
        <taxon>Archaea</taxon>
        <taxon>Thermoproteota</taxon>
        <taxon>Thermoprotei</taxon>
        <taxon>Sulfolobales</taxon>
        <taxon>Sulfolobaceae</taxon>
        <taxon>Metallosphaera</taxon>
    </lineage>
</organism>
<reference evidence="1 2" key="1">
    <citation type="submission" date="2020-02" db="EMBL/GenBank/DDBJ databases">
        <title>Comparative genome analysis reveals the metabolism and evolution of the thermophilic archaeal genus Metallosphaera.</title>
        <authorList>
            <person name="Jiang C."/>
        </authorList>
    </citation>
    <scope>NUCLEOTIDE SEQUENCE [LARGE SCALE GENOMIC DNA]</scope>
    <source>
        <strain evidence="1 2">Ric-A</strain>
    </source>
</reference>
<dbReference type="RefSeq" id="WP_174629362.1">
    <property type="nucleotide sequence ID" value="NZ_CP049074.1"/>
</dbReference>
<accession>A0A6N0NRF0</accession>
<protein>
    <submittedName>
        <fullName evidence="1">DUF72 domain-containing protein</fullName>
    </submittedName>
</protein>
<keyword evidence="2" id="KW-1185">Reference proteome</keyword>
<dbReference type="InterPro" id="IPR002763">
    <property type="entry name" value="DUF72"/>
</dbReference>
<dbReference type="GeneID" id="55640831"/>
<gene>
    <name evidence="1" type="ORF">GWK48_02745</name>
</gene>
<sequence>MEIYVGTSGWSYSWNKGRNLSWYEENTGFNAVELNFSFYRVPTKRQVDEWKQHKIRWSIKVHRSITHVERLSSLDAWHQFKESVEGLNPDFYLFQLPPSFKLNQENMDRVIKFEHEVGRKMAIEFRDTEWYKANLHLESTQVSIDSPIGVIIAMSSDTVYLRMHGRGDWYLYNYRDEDLREDVMKIVELSPKRVYVFFNNDQWMLENGRKMMEILKHYA</sequence>
<dbReference type="Gene3D" id="3.20.20.410">
    <property type="entry name" value="Protein of unknown function UPF0759"/>
    <property type="match status" value="1"/>
</dbReference>
<dbReference type="AlphaFoldDB" id="A0A6N0NRF0"/>
<dbReference type="Proteomes" id="UP000509301">
    <property type="component" value="Chromosome"/>
</dbReference>
<dbReference type="EMBL" id="CP049074">
    <property type="protein sequence ID" value="QKQ99453.1"/>
    <property type="molecule type" value="Genomic_DNA"/>
</dbReference>
<proteinExistence type="predicted"/>
<dbReference type="OrthoDB" id="35747at2157"/>
<evidence type="ECO:0000313" key="1">
    <source>
        <dbReference type="EMBL" id="QKQ99453.1"/>
    </source>
</evidence>
<dbReference type="PANTHER" id="PTHR30348:SF4">
    <property type="entry name" value="DUF72 DOMAIN-CONTAINING PROTEIN"/>
    <property type="match status" value="1"/>
</dbReference>
<dbReference type="SUPFAM" id="SSF117396">
    <property type="entry name" value="TM1631-like"/>
    <property type="match status" value="1"/>
</dbReference>
<dbReference type="InterPro" id="IPR036520">
    <property type="entry name" value="UPF0759_sf"/>
</dbReference>